<evidence type="ECO:0000313" key="3">
    <source>
        <dbReference type="Proteomes" id="UP000799437"/>
    </source>
</evidence>
<name>A0A6A6W7U0_9PEZI</name>
<dbReference type="Pfam" id="PF12296">
    <property type="entry name" value="HsbA"/>
    <property type="match status" value="1"/>
</dbReference>
<dbReference type="Proteomes" id="UP000799437">
    <property type="component" value="Unassembled WGS sequence"/>
</dbReference>
<keyword evidence="1" id="KW-0732">Signal</keyword>
<evidence type="ECO:0000313" key="2">
    <source>
        <dbReference type="EMBL" id="KAF2758605.1"/>
    </source>
</evidence>
<reference evidence="2" key="1">
    <citation type="journal article" date="2020" name="Stud. Mycol.">
        <title>101 Dothideomycetes genomes: a test case for predicting lifestyles and emergence of pathogens.</title>
        <authorList>
            <person name="Haridas S."/>
            <person name="Albert R."/>
            <person name="Binder M."/>
            <person name="Bloem J."/>
            <person name="Labutti K."/>
            <person name="Salamov A."/>
            <person name="Andreopoulos B."/>
            <person name="Baker S."/>
            <person name="Barry K."/>
            <person name="Bills G."/>
            <person name="Bluhm B."/>
            <person name="Cannon C."/>
            <person name="Castanera R."/>
            <person name="Culley D."/>
            <person name="Daum C."/>
            <person name="Ezra D."/>
            <person name="Gonzalez J."/>
            <person name="Henrissat B."/>
            <person name="Kuo A."/>
            <person name="Liang C."/>
            <person name="Lipzen A."/>
            <person name="Lutzoni F."/>
            <person name="Magnuson J."/>
            <person name="Mondo S."/>
            <person name="Nolan M."/>
            <person name="Ohm R."/>
            <person name="Pangilinan J."/>
            <person name="Park H.-J."/>
            <person name="Ramirez L."/>
            <person name="Alfaro M."/>
            <person name="Sun H."/>
            <person name="Tritt A."/>
            <person name="Yoshinaga Y."/>
            <person name="Zwiers L.-H."/>
            <person name="Turgeon B."/>
            <person name="Goodwin S."/>
            <person name="Spatafora J."/>
            <person name="Crous P."/>
            <person name="Grigoriev I."/>
        </authorList>
    </citation>
    <scope>NUCLEOTIDE SEQUENCE</scope>
    <source>
        <strain evidence="2">CBS 121739</strain>
    </source>
</reference>
<dbReference type="GeneID" id="54488006"/>
<dbReference type="RefSeq" id="XP_033601056.1">
    <property type="nucleotide sequence ID" value="XM_033746952.1"/>
</dbReference>
<evidence type="ECO:0000256" key="1">
    <source>
        <dbReference type="SAM" id="SignalP"/>
    </source>
</evidence>
<keyword evidence="3" id="KW-1185">Reference proteome</keyword>
<dbReference type="InterPro" id="IPR021054">
    <property type="entry name" value="Cell_wall_mannoprotein_1"/>
</dbReference>
<feature type="chain" id="PRO_5025460071" evidence="1">
    <location>
        <begin position="25"/>
        <end position="207"/>
    </location>
</feature>
<dbReference type="AlphaFoldDB" id="A0A6A6W7U0"/>
<protein>
    <submittedName>
        <fullName evidence="2">Uncharacterized protein</fullName>
    </submittedName>
</protein>
<gene>
    <name evidence="2" type="ORF">EJ05DRAFT_500125</name>
</gene>
<organism evidence="2 3">
    <name type="scientific">Pseudovirgaria hyperparasitica</name>
    <dbReference type="NCBI Taxonomy" id="470096"/>
    <lineage>
        <taxon>Eukaryota</taxon>
        <taxon>Fungi</taxon>
        <taxon>Dikarya</taxon>
        <taxon>Ascomycota</taxon>
        <taxon>Pezizomycotina</taxon>
        <taxon>Dothideomycetes</taxon>
        <taxon>Dothideomycetes incertae sedis</taxon>
        <taxon>Acrospermales</taxon>
        <taxon>Acrospermaceae</taxon>
        <taxon>Pseudovirgaria</taxon>
    </lineage>
</organism>
<accession>A0A6A6W7U0</accession>
<dbReference type="EMBL" id="ML996571">
    <property type="protein sequence ID" value="KAF2758605.1"/>
    <property type="molecule type" value="Genomic_DNA"/>
</dbReference>
<proteinExistence type="predicted"/>
<feature type="signal peptide" evidence="1">
    <location>
        <begin position="1"/>
        <end position="24"/>
    </location>
</feature>
<sequence>MVSFKKIFTAAVAVSVPVTMAATAADVISGLNDVTTRVKALQTTVNQLTSANAAIIFPQIVSGLTTVTTGTTTAVGLVRTLPTVSSATDTTAILSALTGMTTATQTLITSLTAKVALLKNIPGAGALLNTAVQALTSGVSSLLSALTSAVASGASQISTLTSTVTGLLQSLLSAISSVLAKREAQPISRIMRGVEGVEMMQEVAVEA</sequence>